<feature type="compositionally biased region" description="Basic and acidic residues" evidence="1">
    <location>
        <begin position="318"/>
        <end position="329"/>
    </location>
</feature>
<sequence>MSKCRMSGGIGQPLYIGDLPHWLNRTVFENLTNGVHMTWSLYGRVERGEMSGCERRIGNVSIQGLQYLSNEYTLHGGMGGMAGVHLCRQAVNVVTLRRAEARLVSHLHFLLAHIKVRLARSRRHTGMDIFQQKFCINNVPMWESLIPAILDNYNVRSFIGERAFHTPIWGIGPSHLEVARRLLLQFDLILDLDSGDAVSELLMYQGLGWNVTLAEVHARTAEVVSSKNNYSYTECAIEKLLAEVVPRQGPDRELYRLGRMLSLLDQLLLAWAQDIGLRPEPSAANATAVVSPGEAESPIRCGLMDKSYRSTGVPPAEEVNKEEVEHEDPAAANGNE</sequence>
<dbReference type="OrthoDB" id="538055at2759"/>
<protein>
    <submittedName>
        <fullName evidence="2">Uncharacterized protein</fullName>
    </submittedName>
</protein>
<gene>
    <name evidence="2" type="ORF">Vretifemale_4494</name>
</gene>
<dbReference type="EMBL" id="BNCP01000006">
    <property type="protein sequence ID" value="GIL74492.1"/>
    <property type="molecule type" value="Genomic_DNA"/>
</dbReference>
<organism evidence="2 3">
    <name type="scientific">Volvox reticuliferus</name>
    <dbReference type="NCBI Taxonomy" id="1737510"/>
    <lineage>
        <taxon>Eukaryota</taxon>
        <taxon>Viridiplantae</taxon>
        <taxon>Chlorophyta</taxon>
        <taxon>core chlorophytes</taxon>
        <taxon>Chlorophyceae</taxon>
        <taxon>CS clade</taxon>
        <taxon>Chlamydomonadales</taxon>
        <taxon>Volvocaceae</taxon>
        <taxon>Volvox</taxon>
    </lineage>
</organism>
<keyword evidence="3" id="KW-1185">Reference proteome</keyword>
<dbReference type="Proteomes" id="UP000747110">
    <property type="component" value="Unassembled WGS sequence"/>
</dbReference>
<feature type="region of interest" description="Disordered" evidence="1">
    <location>
        <begin position="305"/>
        <end position="336"/>
    </location>
</feature>
<accession>A0A8J4C4F8</accession>
<comment type="caution">
    <text evidence="2">The sequence shown here is derived from an EMBL/GenBank/DDBJ whole genome shotgun (WGS) entry which is preliminary data.</text>
</comment>
<proteinExistence type="predicted"/>
<reference evidence="2" key="1">
    <citation type="journal article" date="2021" name="Proc. Natl. Acad. Sci. U.S.A.">
        <title>Three genomes in the algal genus Volvox reveal the fate of a haploid sex-determining region after a transition to homothallism.</title>
        <authorList>
            <person name="Yamamoto K."/>
            <person name="Hamaji T."/>
            <person name="Kawai-Toyooka H."/>
            <person name="Matsuzaki R."/>
            <person name="Takahashi F."/>
            <person name="Nishimura Y."/>
            <person name="Kawachi M."/>
            <person name="Noguchi H."/>
            <person name="Minakuchi Y."/>
            <person name="Umen J.G."/>
            <person name="Toyoda A."/>
            <person name="Nozaki H."/>
        </authorList>
    </citation>
    <scope>NUCLEOTIDE SEQUENCE</scope>
    <source>
        <strain evidence="2">NIES-3786</strain>
    </source>
</reference>
<evidence type="ECO:0000256" key="1">
    <source>
        <dbReference type="SAM" id="MobiDB-lite"/>
    </source>
</evidence>
<evidence type="ECO:0000313" key="3">
    <source>
        <dbReference type="Proteomes" id="UP000747110"/>
    </source>
</evidence>
<evidence type="ECO:0000313" key="2">
    <source>
        <dbReference type="EMBL" id="GIL74492.1"/>
    </source>
</evidence>
<dbReference type="AlphaFoldDB" id="A0A8J4C4F8"/>
<name>A0A8J4C4F8_9CHLO</name>